<evidence type="ECO:0000313" key="3">
    <source>
        <dbReference type="Proteomes" id="UP001162156"/>
    </source>
</evidence>
<dbReference type="AlphaFoldDB" id="A0AAV8XQS6"/>
<gene>
    <name evidence="2" type="ORF">NQ314_010589</name>
</gene>
<name>A0AAV8XQS6_9CUCU</name>
<dbReference type="Proteomes" id="UP001162156">
    <property type="component" value="Unassembled WGS sequence"/>
</dbReference>
<accession>A0AAV8XQS6</accession>
<sequence>MFKHIHSVALSIKNTHGNSSQSVIENEKNEEYVINPELSIHLNTVGSHTISKSREVTKTKKIAELREILNVSECLSIANEDKLQYAEKTLKVLYNYMCTGTRKRSTAPLQEVQNSPKRKLNALEIDVTREPPNKKINKQKKLSFNKKKEH</sequence>
<keyword evidence="3" id="KW-1185">Reference proteome</keyword>
<feature type="compositionally biased region" description="Basic residues" evidence="1">
    <location>
        <begin position="135"/>
        <end position="150"/>
    </location>
</feature>
<proteinExistence type="predicted"/>
<comment type="caution">
    <text evidence="2">The sequence shown here is derived from an EMBL/GenBank/DDBJ whole genome shotgun (WGS) entry which is preliminary data.</text>
</comment>
<feature type="region of interest" description="Disordered" evidence="1">
    <location>
        <begin position="106"/>
        <end position="150"/>
    </location>
</feature>
<evidence type="ECO:0000256" key="1">
    <source>
        <dbReference type="SAM" id="MobiDB-lite"/>
    </source>
</evidence>
<organism evidence="2 3">
    <name type="scientific">Rhamnusium bicolor</name>
    <dbReference type="NCBI Taxonomy" id="1586634"/>
    <lineage>
        <taxon>Eukaryota</taxon>
        <taxon>Metazoa</taxon>
        <taxon>Ecdysozoa</taxon>
        <taxon>Arthropoda</taxon>
        <taxon>Hexapoda</taxon>
        <taxon>Insecta</taxon>
        <taxon>Pterygota</taxon>
        <taxon>Neoptera</taxon>
        <taxon>Endopterygota</taxon>
        <taxon>Coleoptera</taxon>
        <taxon>Polyphaga</taxon>
        <taxon>Cucujiformia</taxon>
        <taxon>Chrysomeloidea</taxon>
        <taxon>Cerambycidae</taxon>
        <taxon>Lepturinae</taxon>
        <taxon>Rhagiini</taxon>
        <taxon>Rhamnusium</taxon>
    </lineage>
</organism>
<evidence type="ECO:0000313" key="2">
    <source>
        <dbReference type="EMBL" id="KAJ8940779.1"/>
    </source>
</evidence>
<reference evidence="2" key="1">
    <citation type="journal article" date="2023" name="Insect Mol. Biol.">
        <title>Genome sequencing provides insights into the evolution of gene families encoding plant cell wall-degrading enzymes in longhorned beetles.</title>
        <authorList>
            <person name="Shin N.R."/>
            <person name="Okamura Y."/>
            <person name="Kirsch R."/>
            <person name="Pauchet Y."/>
        </authorList>
    </citation>
    <scope>NUCLEOTIDE SEQUENCE</scope>
    <source>
        <strain evidence="2">RBIC_L_NR</strain>
    </source>
</reference>
<dbReference type="EMBL" id="JANEYF010002947">
    <property type="protein sequence ID" value="KAJ8940779.1"/>
    <property type="molecule type" value="Genomic_DNA"/>
</dbReference>
<protein>
    <submittedName>
        <fullName evidence="2">Uncharacterized protein</fullName>
    </submittedName>
</protein>